<dbReference type="AlphaFoldDB" id="A0A7R9GI59"/>
<keyword evidence="5 7" id="KW-0472">Membrane</keyword>
<reference evidence="9" key="1">
    <citation type="submission" date="2020-11" db="EMBL/GenBank/DDBJ databases">
        <authorList>
            <person name="Tran Van P."/>
        </authorList>
    </citation>
    <scope>NUCLEOTIDE SEQUENCE</scope>
</reference>
<evidence type="ECO:0000313" key="10">
    <source>
        <dbReference type="Proteomes" id="UP000678499"/>
    </source>
</evidence>
<evidence type="ECO:0000256" key="2">
    <source>
        <dbReference type="ARBA" id="ARBA00022692"/>
    </source>
</evidence>
<dbReference type="GO" id="GO:0031966">
    <property type="term" value="C:mitochondrial membrane"/>
    <property type="evidence" value="ECO:0007669"/>
    <property type="project" value="UniProtKB-SubCell"/>
</dbReference>
<dbReference type="InterPro" id="IPR050355">
    <property type="entry name" value="RCF1"/>
</dbReference>
<dbReference type="GO" id="GO:0097250">
    <property type="term" value="P:mitochondrial respirasome assembly"/>
    <property type="evidence" value="ECO:0007669"/>
    <property type="project" value="TreeGrafter"/>
</dbReference>
<feature type="region of interest" description="Disordered" evidence="6">
    <location>
        <begin position="1"/>
        <end position="20"/>
    </location>
</feature>
<evidence type="ECO:0000256" key="6">
    <source>
        <dbReference type="SAM" id="MobiDB-lite"/>
    </source>
</evidence>
<protein>
    <recommendedName>
        <fullName evidence="8">HIG1 domain-containing protein</fullName>
    </recommendedName>
</protein>
<name>A0A7R9GI59_9CRUS</name>
<keyword evidence="10" id="KW-1185">Reference proteome</keyword>
<dbReference type="EMBL" id="CAJPEX010002755">
    <property type="protein sequence ID" value="CAG0921454.1"/>
    <property type="molecule type" value="Genomic_DNA"/>
</dbReference>
<evidence type="ECO:0000256" key="7">
    <source>
        <dbReference type="SAM" id="Phobius"/>
    </source>
</evidence>
<dbReference type="PROSITE" id="PS51503">
    <property type="entry name" value="HIG1"/>
    <property type="match status" value="1"/>
</dbReference>
<feature type="transmembrane region" description="Helical" evidence="7">
    <location>
        <begin position="36"/>
        <end position="54"/>
    </location>
</feature>
<dbReference type="PANTHER" id="PTHR12297">
    <property type="entry name" value="HYPOXIA-INDUCBILE GENE 1 HIG1 -RELATED"/>
    <property type="match status" value="1"/>
</dbReference>
<feature type="domain" description="HIG1" evidence="8">
    <location>
        <begin position="1"/>
        <end position="102"/>
    </location>
</feature>
<evidence type="ECO:0000256" key="4">
    <source>
        <dbReference type="ARBA" id="ARBA00023128"/>
    </source>
</evidence>
<dbReference type="Gene3D" id="6.10.140.1320">
    <property type="match status" value="1"/>
</dbReference>
<evidence type="ECO:0000256" key="1">
    <source>
        <dbReference type="ARBA" id="ARBA00004325"/>
    </source>
</evidence>
<dbReference type="Pfam" id="PF04588">
    <property type="entry name" value="HIG_1_N"/>
    <property type="match status" value="1"/>
</dbReference>
<proteinExistence type="predicted"/>
<organism evidence="9">
    <name type="scientific">Notodromas monacha</name>
    <dbReference type="NCBI Taxonomy" id="399045"/>
    <lineage>
        <taxon>Eukaryota</taxon>
        <taxon>Metazoa</taxon>
        <taxon>Ecdysozoa</taxon>
        <taxon>Arthropoda</taxon>
        <taxon>Crustacea</taxon>
        <taxon>Oligostraca</taxon>
        <taxon>Ostracoda</taxon>
        <taxon>Podocopa</taxon>
        <taxon>Podocopida</taxon>
        <taxon>Cypridocopina</taxon>
        <taxon>Cypridoidea</taxon>
        <taxon>Cyprididae</taxon>
        <taxon>Notodromas</taxon>
    </lineage>
</organism>
<evidence type="ECO:0000256" key="5">
    <source>
        <dbReference type="ARBA" id="ARBA00023136"/>
    </source>
</evidence>
<evidence type="ECO:0000259" key="8">
    <source>
        <dbReference type="PROSITE" id="PS51503"/>
    </source>
</evidence>
<feature type="transmembrane region" description="Helical" evidence="7">
    <location>
        <begin position="74"/>
        <end position="93"/>
    </location>
</feature>
<gene>
    <name evidence="9" type="ORF">NMOB1V02_LOCUS8950</name>
</gene>
<feature type="compositionally biased region" description="Basic and acidic residues" evidence="6">
    <location>
        <begin position="1"/>
        <end position="14"/>
    </location>
</feature>
<evidence type="ECO:0000256" key="3">
    <source>
        <dbReference type="ARBA" id="ARBA00022989"/>
    </source>
</evidence>
<dbReference type="PANTHER" id="PTHR12297:SF3">
    <property type="entry name" value="HIG1 DOMAIN FAMILY MEMBER 1A"/>
    <property type="match status" value="1"/>
</dbReference>
<sequence>MGSEENKDEKKDFGGFDVEGAYGGRKTLAEKTAENPLVPIGIGGGALAVLLALGGYRKKDPNMKPSVYVIHTRLMAQGLVIGAMFATMAMQLFKNIRKEIQSRKND</sequence>
<dbReference type="Proteomes" id="UP000678499">
    <property type="component" value="Unassembled WGS sequence"/>
</dbReference>
<accession>A0A7R9GI59</accession>
<dbReference type="OrthoDB" id="10003563at2759"/>
<dbReference type="InterPro" id="IPR007667">
    <property type="entry name" value="Hypoxia_induced_domain"/>
</dbReference>
<keyword evidence="3 7" id="KW-1133">Transmembrane helix</keyword>
<dbReference type="EMBL" id="OA884792">
    <property type="protein sequence ID" value="CAD7281302.1"/>
    <property type="molecule type" value="Genomic_DNA"/>
</dbReference>
<comment type="subcellular location">
    <subcellularLocation>
        <location evidence="1">Mitochondrion membrane</location>
    </subcellularLocation>
</comment>
<evidence type="ECO:0000313" key="9">
    <source>
        <dbReference type="EMBL" id="CAD7281302.1"/>
    </source>
</evidence>
<keyword evidence="2 7" id="KW-0812">Transmembrane</keyword>
<keyword evidence="4" id="KW-0496">Mitochondrion</keyword>